<sequence>MRKKYISWTEQEKEYIVQEAKKYRNTKINWMTIQRQLPHRTVQQCKSFYNNQLKHYELDFLLTKKSLSTIAKMALLHLMTCKLQDVRVKEKRAYIQAVTEEILTNVFQVLAGNRDFEYDTKLLALVREMILVFNQSKTKLVEDIYLNDTATLLKKQINHDMLVSLIQLAKEFDSNFLLEKINAVLVEYNFRNVLNE</sequence>
<dbReference type="EMBL" id="CAXDID020000009">
    <property type="protein sequence ID" value="CAL5978848.1"/>
    <property type="molecule type" value="Genomic_DNA"/>
</dbReference>
<dbReference type="Pfam" id="PF00249">
    <property type="entry name" value="Myb_DNA-binding"/>
    <property type="match status" value="1"/>
</dbReference>
<evidence type="ECO:0000259" key="2">
    <source>
        <dbReference type="PROSITE" id="PS51294"/>
    </source>
</evidence>
<gene>
    <name evidence="3" type="ORF">HINF_LOCUS4995</name>
</gene>
<dbReference type="SMART" id="SM00717">
    <property type="entry name" value="SANT"/>
    <property type="match status" value="1"/>
</dbReference>
<feature type="domain" description="Myb-like" evidence="1">
    <location>
        <begin position="7"/>
        <end position="53"/>
    </location>
</feature>
<evidence type="ECO:0000313" key="3">
    <source>
        <dbReference type="EMBL" id="CAL5978848.1"/>
    </source>
</evidence>
<dbReference type="CDD" id="cd00167">
    <property type="entry name" value="SANT"/>
    <property type="match status" value="1"/>
</dbReference>
<keyword evidence="4" id="KW-1185">Reference proteome</keyword>
<feature type="domain" description="HTH myb-type" evidence="2">
    <location>
        <begin position="1"/>
        <end position="57"/>
    </location>
</feature>
<dbReference type="SUPFAM" id="SSF46689">
    <property type="entry name" value="Homeodomain-like"/>
    <property type="match status" value="1"/>
</dbReference>
<name>A0ABP1GSR2_9EUKA</name>
<comment type="caution">
    <text evidence="3">The sequence shown here is derived from an EMBL/GenBank/DDBJ whole genome shotgun (WGS) entry which is preliminary data.</text>
</comment>
<dbReference type="Proteomes" id="UP001642409">
    <property type="component" value="Unassembled WGS sequence"/>
</dbReference>
<dbReference type="InterPro" id="IPR001005">
    <property type="entry name" value="SANT/Myb"/>
</dbReference>
<proteinExistence type="predicted"/>
<evidence type="ECO:0000259" key="1">
    <source>
        <dbReference type="PROSITE" id="PS50090"/>
    </source>
</evidence>
<dbReference type="PROSITE" id="PS51294">
    <property type="entry name" value="HTH_MYB"/>
    <property type="match status" value="1"/>
</dbReference>
<organism evidence="3 4">
    <name type="scientific">Hexamita inflata</name>
    <dbReference type="NCBI Taxonomy" id="28002"/>
    <lineage>
        <taxon>Eukaryota</taxon>
        <taxon>Metamonada</taxon>
        <taxon>Diplomonadida</taxon>
        <taxon>Hexamitidae</taxon>
        <taxon>Hexamitinae</taxon>
        <taxon>Hexamita</taxon>
    </lineage>
</organism>
<accession>A0ABP1GSR2</accession>
<dbReference type="PROSITE" id="PS50090">
    <property type="entry name" value="MYB_LIKE"/>
    <property type="match status" value="1"/>
</dbReference>
<reference evidence="3 4" key="1">
    <citation type="submission" date="2024-07" db="EMBL/GenBank/DDBJ databases">
        <authorList>
            <person name="Akdeniz Z."/>
        </authorList>
    </citation>
    <scope>NUCLEOTIDE SEQUENCE [LARGE SCALE GENOMIC DNA]</scope>
</reference>
<dbReference type="InterPro" id="IPR009057">
    <property type="entry name" value="Homeodomain-like_sf"/>
</dbReference>
<protein>
    <submittedName>
        <fullName evidence="3">SANT/Myb_domain</fullName>
    </submittedName>
</protein>
<dbReference type="InterPro" id="IPR017930">
    <property type="entry name" value="Myb_dom"/>
</dbReference>
<evidence type="ECO:0000313" key="4">
    <source>
        <dbReference type="Proteomes" id="UP001642409"/>
    </source>
</evidence>
<dbReference type="Gene3D" id="1.10.10.60">
    <property type="entry name" value="Homeodomain-like"/>
    <property type="match status" value="1"/>
</dbReference>